<reference evidence="8" key="1">
    <citation type="submission" date="2021-05" db="EMBL/GenBank/DDBJ databases">
        <title>The genome of the haptophyte Pavlova lutheri (Diacronema luteri, Pavlovales) - a model for lipid biosynthesis in eukaryotic algae.</title>
        <authorList>
            <person name="Hulatt C.J."/>
            <person name="Posewitz M.C."/>
        </authorList>
    </citation>
    <scope>NUCLEOTIDE SEQUENCE</scope>
    <source>
        <strain evidence="8">NIVA-4/92</strain>
    </source>
</reference>
<evidence type="ECO:0000256" key="4">
    <source>
        <dbReference type="ARBA" id="ARBA00023125"/>
    </source>
</evidence>
<keyword evidence="9" id="KW-1185">Reference proteome</keyword>
<feature type="region of interest" description="Disordered" evidence="7">
    <location>
        <begin position="137"/>
        <end position="158"/>
    </location>
</feature>
<dbReference type="GO" id="GO:0003681">
    <property type="term" value="F:bent DNA binding"/>
    <property type="evidence" value="ECO:0007669"/>
    <property type="project" value="TreeGrafter"/>
</dbReference>
<comment type="similarity">
    <text evidence="2">Belongs to the SNAPC3/SRD2 family.</text>
</comment>
<dbReference type="AlphaFoldDB" id="A0A8J5XH83"/>
<dbReference type="Proteomes" id="UP000751190">
    <property type="component" value="Unassembled WGS sequence"/>
</dbReference>
<organism evidence="8 9">
    <name type="scientific">Diacronema lutheri</name>
    <name type="common">Unicellular marine alga</name>
    <name type="synonym">Monochrysis lutheri</name>
    <dbReference type="NCBI Taxonomy" id="2081491"/>
    <lineage>
        <taxon>Eukaryota</taxon>
        <taxon>Haptista</taxon>
        <taxon>Haptophyta</taxon>
        <taxon>Pavlovophyceae</taxon>
        <taxon>Pavlovales</taxon>
        <taxon>Pavlovaceae</taxon>
        <taxon>Diacronema</taxon>
    </lineage>
</organism>
<evidence type="ECO:0000256" key="1">
    <source>
        <dbReference type="ARBA" id="ARBA00004123"/>
    </source>
</evidence>
<keyword evidence="5" id="KW-0804">Transcription</keyword>
<dbReference type="GO" id="GO:0001006">
    <property type="term" value="F:RNA polymerase III type 3 promoter sequence-specific DNA binding"/>
    <property type="evidence" value="ECO:0007669"/>
    <property type="project" value="TreeGrafter"/>
</dbReference>
<dbReference type="Pfam" id="PF12251">
    <property type="entry name" value="SNAPC3"/>
    <property type="match status" value="1"/>
</dbReference>
<dbReference type="GO" id="GO:0019185">
    <property type="term" value="C:snRNA-activating protein complex"/>
    <property type="evidence" value="ECO:0007669"/>
    <property type="project" value="TreeGrafter"/>
</dbReference>
<evidence type="ECO:0008006" key="10">
    <source>
        <dbReference type="Google" id="ProtNLM"/>
    </source>
</evidence>
<name>A0A8J5XH83_DIALT</name>
<dbReference type="OrthoDB" id="46583at2759"/>
<dbReference type="GO" id="GO:0005634">
    <property type="term" value="C:nucleus"/>
    <property type="evidence" value="ECO:0007669"/>
    <property type="project" value="UniProtKB-SubCell"/>
</dbReference>
<dbReference type="OMA" id="VANHACT"/>
<keyword evidence="6" id="KW-0539">Nucleus</keyword>
<gene>
    <name evidence="8" type="ORF">KFE25_000100</name>
</gene>
<protein>
    <recommendedName>
        <fullName evidence="10">snRNA-activating protein complex subunit 3</fullName>
    </recommendedName>
</protein>
<accession>A0A8J5XH83</accession>
<dbReference type="PANTHER" id="PTHR13421:SF16">
    <property type="entry name" value="SNRNA-ACTIVATING PROTEIN COMPLEX SUBUNIT 3"/>
    <property type="match status" value="1"/>
</dbReference>
<sequence>MPQAFPTLSSVDQRYVVSAPLDVGEFARWAASARLDAVLAAEPELGAWYASQRARATDVSLDGLEVEAPQELLLRRVREEVAVVVSSREDMRASDVPVPSALCSTGVALADTARYDLPLNHGLPLDASPLESVQRALRRRAEQKRTTRGRESDTRAAALSRKRALAATAAADGAGAPANAPDMLPDGEVLLRVAFFHARRGHLQQELIVAGSHTLGELRDRLRCDVERIAEQVAAQRDLEAAALPSRASAFLIGGRFFSDAHDGVELAEPLRAWMRAVDPLGAVARVDEPARPMRTTRISELRVRLGEQYLFVHVGECEHVVVFTDVWAATEEDERLRGAYPMLVYEVPPKLEQCFVCKQHAARHLTVGSASYLARLSVDNPSHLCEACYHALHYGPDGQLLHDDFRSYELQLPTRELEPGDGELDVDDDEALAL</sequence>
<evidence type="ECO:0000313" key="8">
    <source>
        <dbReference type="EMBL" id="KAG8463932.1"/>
    </source>
</evidence>
<dbReference type="PANTHER" id="PTHR13421">
    <property type="entry name" value="SNRNA-ACTIVATING PROTEIN COMPLEX SUBUNIT 3"/>
    <property type="match status" value="1"/>
</dbReference>
<evidence type="ECO:0000256" key="3">
    <source>
        <dbReference type="ARBA" id="ARBA00023015"/>
    </source>
</evidence>
<dbReference type="GO" id="GO:0001046">
    <property type="term" value="F:core promoter sequence-specific DNA binding"/>
    <property type="evidence" value="ECO:0007669"/>
    <property type="project" value="TreeGrafter"/>
</dbReference>
<evidence type="ECO:0000256" key="2">
    <source>
        <dbReference type="ARBA" id="ARBA00010410"/>
    </source>
</evidence>
<dbReference type="InterPro" id="IPR022042">
    <property type="entry name" value="snRNA-activating_su3"/>
</dbReference>
<keyword evidence="3" id="KW-0805">Transcription regulation</keyword>
<comment type="caution">
    <text evidence="8">The sequence shown here is derived from an EMBL/GenBank/DDBJ whole genome shotgun (WGS) entry which is preliminary data.</text>
</comment>
<proteinExistence type="inferred from homology"/>
<dbReference type="GO" id="GO:0042796">
    <property type="term" value="P:snRNA transcription by RNA polymerase III"/>
    <property type="evidence" value="ECO:0007669"/>
    <property type="project" value="TreeGrafter"/>
</dbReference>
<evidence type="ECO:0000256" key="6">
    <source>
        <dbReference type="ARBA" id="ARBA00023242"/>
    </source>
</evidence>
<dbReference type="GO" id="GO:0042795">
    <property type="term" value="P:snRNA transcription by RNA polymerase II"/>
    <property type="evidence" value="ECO:0007669"/>
    <property type="project" value="TreeGrafter"/>
</dbReference>
<keyword evidence="4" id="KW-0238">DNA-binding</keyword>
<evidence type="ECO:0000313" key="9">
    <source>
        <dbReference type="Proteomes" id="UP000751190"/>
    </source>
</evidence>
<evidence type="ECO:0000256" key="7">
    <source>
        <dbReference type="SAM" id="MobiDB-lite"/>
    </source>
</evidence>
<dbReference type="GO" id="GO:0000978">
    <property type="term" value="F:RNA polymerase II cis-regulatory region sequence-specific DNA binding"/>
    <property type="evidence" value="ECO:0007669"/>
    <property type="project" value="TreeGrafter"/>
</dbReference>
<dbReference type="EMBL" id="JAGTXO010000014">
    <property type="protein sequence ID" value="KAG8463932.1"/>
    <property type="molecule type" value="Genomic_DNA"/>
</dbReference>
<evidence type="ECO:0000256" key="5">
    <source>
        <dbReference type="ARBA" id="ARBA00023163"/>
    </source>
</evidence>
<comment type="subcellular location">
    <subcellularLocation>
        <location evidence="1">Nucleus</location>
    </subcellularLocation>
</comment>
<feature type="compositionally biased region" description="Basic and acidic residues" evidence="7">
    <location>
        <begin position="139"/>
        <end position="154"/>
    </location>
</feature>